<accession>A0A0G2HQ86</accession>
<proteinExistence type="predicted"/>
<evidence type="ECO:0000313" key="2">
    <source>
        <dbReference type="Proteomes" id="UP000034680"/>
    </source>
</evidence>
<evidence type="ECO:0000313" key="1">
    <source>
        <dbReference type="EMBL" id="KKY37058.1"/>
    </source>
</evidence>
<organism evidence="1 2">
    <name type="scientific">Diaporthe ampelina</name>
    <dbReference type="NCBI Taxonomy" id="1214573"/>
    <lineage>
        <taxon>Eukaryota</taxon>
        <taxon>Fungi</taxon>
        <taxon>Dikarya</taxon>
        <taxon>Ascomycota</taxon>
        <taxon>Pezizomycotina</taxon>
        <taxon>Sordariomycetes</taxon>
        <taxon>Sordariomycetidae</taxon>
        <taxon>Diaporthales</taxon>
        <taxon>Diaporthaceae</taxon>
        <taxon>Diaporthe</taxon>
    </lineage>
</organism>
<comment type="caution">
    <text evidence="1">The sequence shown here is derived from an EMBL/GenBank/DDBJ whole genome shotgun (WGS) entry which is preliminary data.</text>
</comment>
<dbReference type="Proteomes" id="UP000034680">
    <property type="component" value="Unassembled WGS sequence"/>
</dbReference>
<sequence>MAYEDGEISSDCGKIDFHLVQSIKVQEVCPDCAARQGKQTNMLATIREQLSQARTKLRLDTNKNSDAVVDEPDAEDCDEAFSPLSLNFSETKEGVSFYAVKPVP</sequence>
<name>A0A0G2HQ86_9PEZI</name>
<gene>
    <name evidence="1" type="ORF">UCDDA912_g02961</name>
</gene>
<dbReference type="AlphaFoldDB" id="A0A0G2HQ86"/>
<reference evidence="1 2" key="2">
    <citation type="submission" date="2015-05" db="EMBL/GenBank/DDBJ databases">
        <authorList>
            <person name="Morales-Cruz A."/>
            <person name="Amrine K.C."/>
            <person name="Cantu D."/>
        </authorList>
    </citation>
    <scope>NUCLEOTIDE SEQUENCE [LARGE SCALE GENOMIC DNA]</scope>
    <source>
        <strain evidence="1">DA912</strain>
    </source>
</reference>
<dbReference type="OrthoDB" id="5183674at2759"/>
<reference evidence="1 2" key="1">
    <citation type="submission" date="2015-05" db="EMBL/GenBank/DDBJ databases">
        <title>Distinctive expansion of gene families associated with plant cell wall degradation and secondary metabolism in the genomes of grapevine trunk pathogens.</title>
        <authorList>
            <person name="Lawrence D.P."/>
            <person name="Travadon R."/>
            <person name="Rolshausen P.E."/>
            <person name="Baumgartner K."/>
        </authorList>
    </citation>
    <scope>NUCLEOTIDE SEQUENCE [LARGE SCALE GENOMIC DNA]</scope>
    <source>
        <strain evidence="1">DA912</strain>
    </source>
</reference>
<dbReference type="EMBL" id="LCUC01000098">
    <property type="protein sequence ID" value="KKY37058.1"/>
    <property type="molecule type" value="Genomic_DNA"/>
</dbReference>
<keyword evidence="2" id="KW-1185">Reference proteome</keyword>
<protein>
    <submittedName>
        <fullName evidence="1">Uncharacterized protein</fullName>
    </submittedName>
</protein>
<dbReference type="STRING" id="1214573.A0A0G2HQ86"/>